<dbReference type="EMBL" id="CAGKOT010000002">
    <property type="protein sequence ID" value="CAB5311100.1"/>
    <property type="molecule type" value="Genomic_DNA"/>
</dbReference>
<gene>
    <name evidence="2" type="ORF">CHRIB12_LOCUS1543</name>
</gene>
<dbReference type="AlphaFoldDB" id="A0A915YQ32"/>
<comment type="caution">
    <text evidence="2">The sequence shown here is derived from an EMBL/GenBank/DDBJ whole genome shotgun (WGS) entry which is preliminary data.</text>
</comment>
<feature type="region of interest" description="Disordered" evidence="1">
    <location>
        <begin position="1"/>
        <end position="38"/>
    </location>
</feature>
<proteinExistence type="predicted"/>
<organism evidence="2 3">
    <name type="scientific">Rhizophagus irregularis</name>
    <dbReference type="NCBI Taxonomy" id="588596"/>
    <lineage>
        <taxon>Eukaryota</taxon>
        <taxon>Fungi</taxon>
        <taxon>Fungi incertae sedis</taxon>
        <taxon>Mucoromycota</taxon>
        <taxon>Glomeromycotina</taxon>
        <taxon>Glomeromycetes</taxon>
        <taxon>Glomerales</taxon>
        <taxon>Glomeraceae</taxon>
        <taxon>Rhizophagus</taxon>
    </lineage>
</organism>
<dbReference type="Proteomes" id="UP000684084">
    <property type="component" value="Unassembled WGS sequence"/>
</dbReference>
<reference evidence="2" key="1">
    <citation type="submission" date="2020-05" db="EMBL/GenBank/DDBJ databases">
        <authorList>
            <person name="Rincon C."/>
            <person name="Sanders R I."/>
            <person name="Robbins C."/>
            <person name="Chaturvedi A."/>
        </authorList>
    </citation>
    <scope>NUCLEOTIDE SEQUENCE</scope>
    <source>
        <strain evidence="2">CHB12</strain>
    </source>
</reference>
<feature type="compositionally biased region" description="Low complexity" evidence="1">
    <location>
        <begin position="20"/>
        <end position="30"/>
    </location>
</feature>
<evidence type="ECO:0000256" key="1">
    <source>
        <dbReference type="SAM" id="MobiDB-lite"/>
    </source>
</evidence>
<evidence type="ECO:0000313" key="2">
    <source>
        <dbReference type="EMBL" id="CAB5311100.1"/>
    </source>
</evidence>
<protein>
    <submittedName>
        <fullName evidence="2">Uncharacterized protein</fullName>
    </submittedName>
</protein>
<sequence length="95" mass="10916">MRSKYLQFLKERPSRPPLPSGSSAGSANSLECQTTERASRHAIPSFVAKRTALNVGRPQTRHFSPNYLPIKKNFYLPYHTYQEASVRILVYYLEV</sequence>
<accession>A0A915YQ32</accession>
<dbReference type="OrthoDB" id="10303686at2759"/>
<evidence type="ECO:0000313" key="3">
    <source>
        <dbReference type="Proteomes" id="UP000684084"/>
    </source>
</evidence>
<name>A0A915YQ32_9GLOM</name>